<dbReference type="AlphaFoldDB" id="A0A0D0URC0"/>
<name>A0A0D0URC0_CRYGA</name>
<gene>
    <name evidence="1" type="ORF">I312_00589</name>
</gene>
<dbReference type="EMBL" id="KN847973">
    <property type="protein sequence ID" value="KIR50648.1"/>
    <property type="molecule type" value="Genomic_DNA"/>
</dbReference>
<protein>
    <submittedName>
        <fullName evidence="1">Uncharacterized protein</fullName>
    </submittedName>
</protein>
<sequence>MLRTSRLIPPKKEDGSARPIVGELRRFTGCYGLILSATSNWADDPAHDVGVRNIKYAEHTD</sequence>
<accession>A0A0D0URC0</accession>
<dbReference type="HOGENOM" id="CLU_2922561_0_0_1"/>
<evidence type="ECO:0000313" key="1">
    <source>
        <dbReference type="EMBL" id="KIR50648.1"/>
    </source>
</evidence>
<reference evidence="1" key="1">
    <citation type="submission" date="2015-01" db="EMBL/GenBank/DDBJ databases">
        <title>The Genome Sequence of Cryptococcus gattii CA1280.</title>
        <authorList>
            <consortium name="The Broad Institute Genomics Platform"/>
            <person name="Cuomo C."/>
            <person name="Litvintseva A."/>
            <person name="Chen Y."/>
            <person name="Heitman J."/>
            <person name="Sun S."/>
            <person name="Springer D."/>
            <person name="Dromer F."/>
            <person name="Young S."/>
            <person name="Zeng Q."/>
            <person name="Gargeya S."/>
            <person name="Abouelleil A."/>
            <person name="Alvarado L."/>
            <person name="Chapman S.B."/>
            <person name="Gainer-Dewar J."/>
            <person name="Goldberg J."/>
            <person name="Griggs A."/>
            <person name="Gujja S."/>
            <person name="Hansen M."/>
            <person name="Howarth C."/>
            <person name="Imamovic A."/>
            <person name="Larimer J."/>
            <person name="Murphy C."/>
            <person name="Naylor J."/>
            <person name="Pearson M."/>
            <person name="Priest M."/>
            <person name="Roberts A."/>
            <person name="Saif S."/>
            <person name="Shea T."/>
            <person name="Sykes S."/>
            <person name="Wortman J."/>
            <person name="Nusbaum C."/>
            <person name="Birren B."/>
        </authorList>
    </citation>
    <scope>NUCLEOTIDE SEQUENCE [LARGE SCALE GENOMIC DNA]</scope>
    <source>
        <strain evidence="1">CA1280</strain>
    </source>
</reference>
<proteinExistence type="predicted"/>
<organism evidence="1">
    <name type="scientific">Cryptococcus bacillisporus CA1280</name>
    <dbReference type="NCBI Taxonomy" id="1296109"/>
    <lineage>
        <taxon>Eukaryota</taxon>
        <taxon>Fungi</taxon>
        <taxon>Dikarya</taxon>
        <taxon>Basidiomycota</taxon>
        <taxon>Agaricomycotina</taxon>
        <taxon>Tremellomycetes</taxon>
        <taxon>Tremellales</taxon>
        <taxon>Cryptococcaceae</taxon>
        <taxon>Cryptococcus</taxon>
        <taxon>Cryptococcus gattii species complex</taxon>
    </lineage>
</organism>